<evidence type="ECO:0000313" key="2">
    <source>
        <dbReference type="Proteomes" id="UP001469553"/>
    </source>
</evidence>
<comment type="caution">
    <text evidence="1">The sequence shown here is derived from an EMBL/GenBank/DDBJ whole genome shotgun (WGS) entry which is preliminary data.</text>
</comment>
<name>A0ABV0ZC41_9TELE</name>
<proteinExistence type="predicted"/>
<accession>A0ABV0ZC41</accession>
<dbReference type="Proteomes" id="UP001469553">
    <property type="component" value="Unassembled WGS sequence"/>
</dbReference>
<keyword evidence="2" id="KW-1185">Reference proteome</keyword>
<gene>
    <name evidence="1" type="ORF">AMECASPLE_017893</name>
</gene>
<sequence>MCFMMLAENDIAHGVSIFSFQAEVPAEHHCLSKHVAAVQGLKNNRQVSLQTLKPEHCLIESSWKNALRLHRLTKVLFFQCLQCGLGSFLQARERMKSDRLEM</sequence>
<evidence type="ECO:0000313" key="1">
    <source>
        <dbReference type="EMBL" id="MEQ2303531.1"/>
    </source>
</evidence>
<dbReference type="EMBL" id="JAHRIP010057791">
    <property type="protein sequence ID" value="MEQ2303531.1"/>
    <property type="molecule type" value="Genomic_DNA"/>
</dbReference>
<reference evidence="1 2" key="1">
    <citation type="submission" date="2021-06" db="EMBL/GenBank/DDBJ databases">
        <authorList>
            <person name="Palmer J.M."/>
        </authorList>
    </citation>
    <scope>NUCLEOTIDE SEQUENCE [LARGE SCALE GENOMIC DNA]</scope>
    <source>
        <strain evidence="1 2">AS_MEX2019</strain>
        <tissue evidence="1">Muscle</tissue>
    </source>
</reference>
<organism evidence="1 2">
    <name type="scientific">Ameca splendens</name>
    <dbReference type="NCBI Taxonomy" id="208324"/>
    <lineage>
        <taxon>Eukaryota</taxon>
        <taxon>Metazoa</taxon>
        <taxon>Chordata</taxon>
        <taxon>Craniata</taxon>
        <taxon>Vertebrata</taxon>
        <taxon>Euteleostomi</taxon>
        <taxon>Actinopterygii</taxon>
        <taxon>Neopterygii</taxon>
        <taxon>Teleostei</taxon>
        <taxon>Neoteleostei</taxon>
        <taxon>Acanthomorphata</taxon>
        <taxon>Ovalentaria</taxon>
        <taxon>Atherinomorphae</taxon>
        <taxon>Cyprinodontiformes</taxon>
        <taxon>Goodeidae</taxon>
        <taxon>Ameca</taxon>
    </lineage>
</organism>
<protein>
    <submittedName>
        <fullName evidence="1">Uncharacterized protein</fullName>
    </submittedName>
</protein>